<dbReference type="Proteomes" id="UP000319731">
    <property type="component" value="Unassembled WGS sequence"/>
</dbReference>
<dbReference type="Pfam" id="PF03878">
    <property type="entry name" value="YIF1"/>
    <property type="match status" value="1"/>
</dbReference>
<dbReference type="GO" id="GO:0000139">
    <property type="term" value="C:Golgi membrane"/>
    <property type="evidence" value="ECO:0007669"/>
    <property type="project" value="UniProtKB-SubCell"/>
</dbReference>
<evidence type="ECO:0000256" key="2">
    <source>
        <dbReference type="ARBA" id="ARBA00022448"/>
    </source>
</evidence>
<feature type="transmembrane region" description="Helical" evidence="9">
    <location>
        <begin position="218"/>
        <end position="237"/>
    </location>
</feature>
<feature type="transmembrane region" description="Helical" evidence="9">
    <location>
        <begin position="249"/>
        <end position="273"/>
    </location>
</feature>
<comment type="function">
    <text evidence="9">Has a role in transport between endoplasmic reticulum and Golgi.</text>
</comment>
<comment type="caution">
    <text evidence="11">The sequence shown here is derived from an EMBL/GenBank/DDBJ whole genome shotgun (WGS) entry which is preliminary data.</text>
</comment>
<keyword evidence="7 9" id="KW-0333">Golgi apparatus</keyword>
<feature type="transmembrane region" description="Helical" evidence="9">
    <location>
        <begin position="307"/>
        <end position="328"/>
    </location>
</feature>
<accession>A0A507BUX1</accession>
<feature type="region of interest" description="Disordered" evidence="10">
    <location>
        <begin position="1"/>
        <end position="58"/>
    </location>
</feature>
<dbReference type="RefSeq" id="XP_031023874.1">
    <property type="nucleotide sequence ID" value="XM_031170176.1"/>
</dbReference>
<gene>
    <name evidence="11" type="ORF">SmJEL517_g04248</name>
</gene>
<evidence type="ECO:0000256" key="5">
    <source>
        <dbReference type="ARBA" id="ARBA00022927"/>
    </source>
</evidence>
<evidence type="ECO:0000313" key="11">
    <source>
        <dbReference type="EMBL" id="TPX32717.1"/>
    </source>
</evidence>
<dbReference type="GO" id="GO:0005793">
    <property type="term" value="C:endoplasmic reticulum-Golgi intermediate compartment"/>
    <property type="evidence" value="ECO:0007669"/>
    <property type="project" value="UniProtKB-UniRule"/>
</dbReference>
<evidence type="ECO:0000256" key="9">
    <source>
        <dbReference type="RuleBase" id="RU368073"/>
    </source>
</evidence>
<dbReference type="GO" id="GO:0005789">
    <property type="term" value="C:endoplasmic reticulum membrane"/>
    <property type="evidence" value="ECO:0007669"/>
    <property type="project" value="UniProtKB-SubCell"/>
</dbReference>
<keyword evidence="3 9" id="KW-0812">Transmembrane</keyword>
<evidence type="ECO:0000256" key="6">
    <source>
        <dbReference type="ARBA" id="ARBA00022989"/>
    </source>
</evidence>
<dbReference type="OrthoDB" id="337750at2759"/>
<dbReference type="GeneID" id="42005473"/>
<sequence>MQPRPGQQRPPTYGQYAAVPSQHQQPPLQQYAPPLHAPAPQHAQHSTSNSLGAQKIPSFAPLPQSVNAYNPPISTNLSYRPAAAGIPQQLPQQMPYSNNPTVGIMPTQQLQQQQQGVWASDPWQELQGSAAGQLGLQFGSQALKQGHEIMQNNINRWINIPTLKYYFNVNNAYVATKLLLLLFPYRHKSWTRLVKRSEQDGQLEGYKSPREDLNAPDLYIPVMSFVTYILLVGMWAGQQDKFHPEVLGITSTTALFVVVLEVLFVKFGCYLLNVVGDVPWLDLVAYCGYQFVGLIFVEGARLLAPYWVVYAIFAYVMISFGFFMLRSLRYIVQPESTHTVQMDARRRRIQFLFIVVLVQIAMAWLLC</sequence>
<feature type="transmembrane region" description="Helical" evidence="9">
    <location>
        <begin position="349"/>
        <end position="366"/>
    </location>
</feature>
<name>A0A507BUX1_9FUNG</name>
<keyword evidence="8 9" id="KW-0472">Membrane</keyword>
<comment type="subcellular location">
    <subcellularLocation>
        <location evidence="9">Endoplasmic reticulum membrane</location>
        <topology evidence="9">Multi-pass membrane protein</topology>
    </subcellularLocation>
    <subcellularLocation>
        <location evidence="9">Golgi apparatus membrane</location>
        <topology evidence="9">Multi-pass membrane protein</topology>
    </subcellularLocation>
</comment>
<dbReference type="InterPro" id="IPR005578">
    <property type="entry name" value="Yif1_fam"/>
</dbReference>
<evidence type="ECO:0000313" key="12">
    <source>
        <dbReference type="Proteomes" id="UP000319731"/>
    </source>
</evidence>
<evidence type="ECO:0000256" key="8">
    <source>
        <dbReference type="ARBA" id="ARBA00023136"/>
    </source>
</evidence>
<evidence type="ECO:0000256" key="1">
    <source>
        <dbReference type="ARBA" id="ARBA00009727"/>
    </source>
</evidence>
<keyword evidence="5 9" id="KW-0653">Protein transport</keyword>
<comment type="similarity">
    <text evidence="1 9">Belongs to the YIF1 family.</text>
</comment>
<keyword evidence="6 9" id="KW-1133">Transmembrane helix</keyword>
<protein>
    <recommendedName>
        <fullName evidence="9">Protein YIF1</fullName>
    </recommendedName>
</protein>
<dbReference type="GO" id="GO:0015031">
    <property type="term" value="P:protein transport"/>
    <property type="evidence" value="ECO:0007669"/>
    <property type="project" value="UniProtKB-KW"/>
</dbReference>
<proteinExistence type="inferred from homology"/>
<dbReference type="PANTHER" id="PTHR14083">
    <property type="entry name" value="YIP1 INTERACTING FACTOR HOMOLOG YIF1 PROTEIN"/>
    <property type="match status" value="1"/>
</dbReference>
<evidence type="ECO:0000256" key="7">
    <source>
        <dbReference type="ARBA" id="ARBA00023034"/>
    </source>
</evidence>
<keyword evidence="4 9" id="KW-0256">Endoplasmic reticulum</keyword>
<feature type="compositionally biased region" description="Low complexity" evidence="10">
    <location>
        <begin position="20"/>
        <end position="46"/>
    </location>
</feature>
<organism evidence="11 12">
    <name type="scientific">Synchytrium microbalum</name>
    <dbReference type="NCBI Taxonomy" id="1806994"/>
    <lineage>
        <taxon>Eukaryota</taxon>
        <taxon>Fungi</taxon>
        <taxon>Fungi incertae sedis</taxon>
        <taxon>Chytridiomycota</taxon>
        <taxon>Chytridiomycota incertae sedis</taxon>
        <taxon>Chytridiomycetes</taxon>
        <taxon>Synchytriales</taxon>
        <taxon>Synchytriaceae</taxon>
        <taxon>Synchytrium</taxon>
    </lineage>
</organism>
<reference evidence="11 12" key="1">
    <citation type="journal article" date="2019" name="Sci. Rep.">
        <title>Comparative genomics of chytrid fungi reveal insights into the obligate biotrophic and pathogenic lifestyle of Synchytrium endobioticum.</title>
        <authorList>
            <person name="van de Vossenberg B.T.L.H."/>
            <person name="Warris S."/>
            <person name="Nguyen H.D.T."/>
            <person name="van Gent-Pelzer M.P.E."/>
            <person name="Joly D.L."/>
            <person name="van de Geest H.C."/>
            <person name="Bonants P.J.M."/>
            <person name="Smith D.S."/>
            <person name="Levesque C.A."/>
            <person name="van der Lee T.A.J."/>
        </authorList>
    </citation>
    <scope>NUCLEOTIDE SEQUENCE [LARGE SCALE GENOMIC DNA]</scope>
    <source>
        <strain evidence="11 12">JEL517</strain>
    </source>
</reference>
<dbReference type="EMBL" id="QEAO01000027">
    <property type="protein sequence ID" value="TPX32717.1"/>
    <property type="molecule type" value="Genomic_DNA"/>
</dbReference>
<keyword evidence="2 9" id="KW-0813">Transport</keyword>
<dbReference type="STRING" id="1806994.A0A507BUX1"/>
<dbReference type="GO" id="GO:0030134">
    <property type="term" value="C:COPII-coated ER to Golgi transport vesicle"/>
    <property type="evidence" value="ECO:0007669"/>
    <property type="project" value="TreeGrafter"/>
</dbReference>
<evidence type="ECO:0000256" key="3">
    <source>
        <dbReference type="ARBA" id="ARBA00022692"/>
    </source>
</evidence>
<evidence type="ECO:0000256" key="4">
    <source>
        <dbReference type="ARBA" id="ARBA00022824"/>
    </source>
</evidence>
<keyword evidence="12" id="KW-1185">Reference proteome</keyword>
<dbReference type="GO" id="GO:0006888">
    <property type="term" value="P:endoplasmic reticulum to Golgi vesicle-mediated transport"/>
    <property type="evidence" value="ECO:0007669"/>
    <property type="project" value="UniProtKB-UniRule"/>
</dbReference>
<dbReference type="AlphaFoldDB" id="A0A507BUX1"/>
<evidence type="ECO:0000256" key="10">
    <source>
        <dbReference type="SAM" id="MobiDB-lite"/>
    </source>
</evidence>
<dbReference type="PANTHER" id="PTHR14083:SF0">
    <property type="entry name" value="YIP1D-INTERACTING FACTOR 1, ISOFORM C"/>
    <property type="match status" value="1"/>
</dbReference>